<dbReference type="InterPro" id="IPR016162">
    <property type="entry name" value="Ald_DH_N"/>
</dbReference>
<dbReference type="InterPro" id="IPR029510">
    <property type="entry name" value="Ald_DH_CS_GLU"/>
</dbReference>
<feature type="domain" description="Aldehyde dehydrogenase" evidence="5">
    <location>
        <begin position="63"/>
        <end position="518"/>
    </location>
</feature>
<name>A5DUQ7_LODEL</name>
<dbReference type="GO" id="GO:0019413">
    <property type="term" value="P:acetate biosynthetic process"/>
    <property type="evidence" value="ECO:0007669"/>
    <property type="project" value="UniProtKB-ARBA"/>
</dbReference>
<dbReference type="Pfam" id="PF00171">
    <property type="entry name" value="Aldedh"/>
    <property type="match status" value="1"/>
</dbReference>
<dbReference type="SUPFAM" id="SSF53720">
    <property type="entry name" value="ALDH-like"/>
    <property type="match status" value="1"/>
</dbReference>
<dbReference type="FunCoup" id="A5DUQ7">
    <property type="interactions" value="887"/>
</dbReference>
<dbReference type="eggNOG" id="KOG2450">
    <property type="taxonomic scope" value="Eukaryota"/>
</dbReference>
<dbReference type="FunFam" id="3.40.309.10:FF:000001">
    <property type="entry name" value="Mitochondrial aldehyde dehydrogenase 2"/>
    <property type="match status" value="1"/>
</dbReference>
<accession>A5DUQ7</accession>
<keyword evidence="7" id="KW-1185">Reference proteome</keyword>
<dbReference type="VEuPathDB" id="FungiDB:LELG_01093"/>
<dbReference type="HOGENOM" id="CLU_005391_0_1_1"/>
<dbReference type="PROSITE" id="PS00070">
    <property type="entry name" value="ALDEHYDE_DEHYDR_CYS"/>
    <property type="match status" value="1"/>
</dbReference>
<keyword evidence="2 4" id="KW-0560">Oxidoreductase</keyword>
<evidence type="ECO:0000259" key="5">
    <source>
        <dbReference type="Pfam" id="PF00171"/>
    </source>
</evidence>
<dbReference type="FunFam" id="3.40.605.10:FF:000001">
    <property type="entry name" value="Aldehyde dehydrogenase 1"/>
    <property type="match status" value="1"/>
</dbReference>
<dbReference type="STRING" id="379508.A5DUQ7"/>
<organism evidence="6 7">
    <name type="scientific">Lodderomyces elongisporus (strain ATCC 11503 / CBS 2605 / JCM 1781 / NBRC 1676 / NRRL YB-4239)</name>
    <name type="common">Yeast</name>
    <name type="synonym">Saccharomyces elongisporus</name>
    <dbReference type="NCBI Taxonomy" id="379508"/>
    <lineage>
        <taxon>Eukaryota</taxon>
        <taxon>Fungi</taxon>
        <taxon>Dikarya</taxon>
        <taxon>Ascomycota</taxon>
        <taxon>Saccharomycotina</taxon>
        <taxon>Pichiomycetes</taxon>
        <taxon>Debaryomycetaceae</taxon>
        <taxon>Candida/Lodderomyces clade</taxon>
        <taxon>Lodderomyces</taxon>
    </lineage>
</organism>
<evidence type="ECO:0000313" key="6">
    <source>
        <dbReference type="EMBL" id="EDK42915.1"/>
    </source>
</evidence>
<dbReference type="CDD" id="cd07091">
    <property type="entry name" value="ALDH_F1-2_Ald2-like"/>
    <property type="match status" value="1"/>
</dbReference>
<evidence type="ECO:0000256" key="2">
    <source>
        <dbReference type="ARBA" id="ARBA00023002"/>
    </source>
</evidence>
<dbReference type="EMBL" id="CH981524">
    <property type="protein sequence ID" value="EDK42915.1"/>
    <property type="molecule type" value="Genomic_DNA"/>
</dbReference>
<dbReference type="AlphaFoldDB" id="A5DUQ7"/>
<gene>
    <name evidence="6" type="ORF">LELG_01093</name>
</gene>
<evidence type="ECO:0000313" key="7">
    <source>
        <dbReference type="Proteomes" id="UP000001996"/>
    </source>
</evidence>
<dbReference type="GeneID" id="5234900"/>
<dbReference type="InterPro" id="IPR016160">
    <property type="entry name" value="Ald_DH_CS_CYS"/>
</dbReference>
<dbReference type="GO" id="GO:0016620">
    <property type="term" value="F:oxidoreductase activity, acting on the aldehyde or oxo group of donors, NAD or NADP as acceptor"/>
    <property type="evidence" value="ECO:0007669"/>
    <property type="project" value="InterPro"/>
</dbReference>
<dbReference type="PANTHER" id="PTHR11699">
    <property type="entry name" value="ALDEHYDE DEHYDROGENASE-RELATED"/>
    <property type="match status" value="1"/>
</dbReference>
<dbReference type="KEGG" id="lel:PVL30_001058"/>
<evidence type="ECO:0000256" key="4">
    <source>
        <dbReference type="RuleBase" id="RU003345"/>
    </source>
</evidence>
<reference evidence="6 7" key="1">
    <citation type="journal article" date="2009" name="Nature">
        <title>Evolution of pathogenicity and sexual reproduction in eight Candida genomes.</title>
        <authorList>
            <person name="Butler G."/>
            <person name="Rasmussen M.D."/>
            <person name="Lin M.F."/>
            <person name="Santos M.A."/>
            <person name="Sakthikumar S."/>
            <person name="Munro C.A."/>
            <person name="Rheinbay E."/>
            <person name="Grabherr M."/>
            <person name="Forche A."/>
            <person name="Reedy J.L."/>
            <person name="Agrafioti I."/>
            <person name="Arnaud M.B."/>
            <person name="Bates S."/>
            <person name="Brown A.J."/>
            <person name="Brunke S."/>
            <person name="Costanzo M.C."/>
            <person name="Fitzpatrick D.A."/>
            <person name="de Groot P.W."/>
            <person name="Harris D."/>
            <person name="Hoyer L.L."/>
            <person name="Hube B."/>
            <person name="Klis F.M."/>
            <person name="Kodira C."/>
            <person name="Lennard N."/>
            <person name="Logue M.E."/>
            <person name="Martin R."/>
            <person name="Neiman A.M."/>
            <person name="Nikolaou E."/>
            <person name="Quail M.A."/>
            <person name="Quinn J."/>
            <person name="Santos M.C."/>
            <person name="Schmitzberger F.F."/>
            <person name="Sherlock G."/>
            <person name="Shah P."/>
            <person name="Silverstein K.A."/>
            <person name="Skrzypek M.S."/>
            <person name="Soll D."/>
            <person name="Staggs R."/>
            <person name="Stansfield I."/>
            <person name="Stumpf M.P."/>
            <person name="Sudbery P.E."/>
            <person name="Srikantha T."/>
            <person name="Zeng Q."/>
            <person name="Berman J."/>
            <person name="Berriman M."/>
            <person name="Heitman J."/>
            <person name="Gow N.A."/>
            <person name="Lorenz M.C."/>
            <person name="Birren B.W."/>
            <person name="Kellis M."/>
            <person name="Cuomo C.A."/>
        </authorList>
    </citation>
    <scope>NUCLEOTIDE SEQUENCE [LARGE SCALE GENOMIC DNA]</scope>
    <source>
        <strain evidence="7">ATCC 11503 / BCRC 21390 / CBS 2605 / JCM 1781 / NBRC 1676 / NRRL YB-4239</strain>
    </source>
</reference>
<protein>
    <submittedName>
        <fullName evidence="6">Aldehyde dehydrogenase, mitochondrial</fullName>
    </submittedName>
</protein>
<dbReference type="InterPro" id="IPR015590">
    <property type="entry name" value="Aldehyde_DH_dom"/>
</dbReference>
<dbReference type="InParanoid" id="A5DUQ7"/>
<dbReference type="InterPro" id="IPR016163">
    <property type="entry name" value="Ald_DH_C"/>
</dbReference>
<proteinExistence type="inferred from homology"/>
<dbReference type="Proteomes" id="UP000001996">
    <property type="component" value="Unassembled WGS sequence"/>
</dbReference>
<feature type="active site" evidence="3">
    <location>
        <position position="295"/>
    </location>
</feature>
<dbReference type="OrthoDB" id="310895at2759"/>
<sequence length="526" mass="56628">MLAKTCLKQQGLAPKVLQMASRTFASTATRLGDLPLLVKVKIPTGREYEQPTGLFINNDFVYPKQKKTFNVVSPVNEEEITSVYEALEEDIDVAVDAARAAYKSWSVTDPAVRARVLTNLADLIEKNADLLAEVETFDNGKSLQNAKGDVALTAAYFRSCAGWTDKILGNLINTGEGHLNYTQRVPLVCGQIIPWNFPLLMLSWKLGPVLATGSTTVLKTAESTPLSALIVGKLLVEAGMPKGVVNIVSGFGKTAGAAIASHPKLEKVAFTGSTAVGKSIMKAAAESNLKKVTLELGGKSPNIVFNDANIDSTIQNLITAIFYNSGEVCCAGSRVLIQSKVYDEVLEKFKAAAENVKVGNPFDPETFMGAQVSETQLSKILSYIESGKKEGAEIVTGGARCDGKGYFLKPTIFSNVKDDMKIVKEEIFGPVVSVTKFDTIEEGIELANSTDYGLAAGIHTTNINTAVHVANNINAGTVWVNTYNDFNSMVPFGGFHSSGIGREMGEEVYQEYTQCKAVRIKITPPN</sequence>
<evidence type="ECO:0000256" key="3">
    <source>
        <dbReference type="PROSITE-ProRule" id="PRU10007"/>
    </source>
</evidence>
<evidence type="ECO:0000256" key="1">
    <source>
        <dbReference type="ARBA" id="ARBA00009986"/>
    </source>
</evidence>
<dbReference type="OMA" id="GQLIMQY"/>
<comment type="similarity">
    <text evidence="1 4">Belongs to the aldehyde dehydrogenase family.</text>
</comment>
<dbReference type="Gene3D" id="3.40.309.10">
    <property type="entry name" value="Aldehyde Dehydrogenase, Chain A, domain 2"/>
    <property type="match status" value="1"/>
</dbReference>
<dbReference type="InterPro" id="IPR016161">
    <property type="entry name" value="Ald_DH/histidinol_DH"/>
</dbReference>
<dbReference type="PROSITE" id="PS00687">
    <property type="entry name" value="ALDEHYDE_DEHYDR_GLU"/>
    <property type="match status" value="1"/>
</dbReference>
<dbReference type="Gene3D" id="3.40.605.10">
    <property type="entry name" value="Aldehyde Dehydrogenase, Chain A, domain 1"/>
    <property type="match status" value="1"/>
</dbReference>